<evidence type="ECO:0000313" key="6">
    <source>
        <dbReference type="EMBL" id="ABJ85051.1"/>
    </source>
</evidence>
<reference evidence="6" key="1">
    <citation type="submission" date="2006-10" db="EMBL/GenBank/DDBJ databases">
        <title>Complete sequence of Solibacter usitatus Ellin6076.</title>
        <authorList>
            <consortium name="US DOE Joint Genome Institute"/>
            <person name="Copeland A."/>
            <person name="Lucas S."/>
            <person name="Lapidus A."/>
            <person name="Barry K."/>
            <person name="Detter J.C."/>
            <person name="Glavina del Rio T."/>
            <person name="Hammon N."/>
            <person name="Israni S."/>
            <person name="Dalin E."/>
            <person name="Tice H."/>
            <person name="Pitluck S."/>
            <person name="Thompson L.S."/>
            <person name="Brettin T."/>
            <person name="Bruce D."/>
            <person name="Han C."/>
            <person name="Tapia R."/>
            <person name="Gilna P."/>
            <person name="Schmutz J."/>
            <person name="Larimer F."/>
            <person name="Land M."/>
            <person name="Hauser L."/>
            <person name="Kyrpides N."/>
            <person name="Mikhailova N."/>
            <person name="Janssen P.H."/>
            <person name="Kuske C.R."/>
            <person name="Richardson P."/>
        </authorList>
    </citation>
    <scope>NUCLEOTIDE SEQUENCE</scope>
    <source>
        <strain evidence="6">Ellin6076</strain>
    </source>
</reference>
<evidence type="ECO:0000256" key="1">
    <source>
        <dbReference type="ARBA" id="ARBA00022670"/>
    </source>
</evidence>
<organism evidence="6">
    <name type="scientific">Solibacter usitatus (strain Ellin6076)</name>
    <dbReference type="NCBI Taxonomy" id="234267"/>
    <lineage>
        <taxon>Bacteria</taxon>
        <taxon>Pseudomonadati</taxon>
        <taxon>Acidobacteriota</taxon>
        <taxon>Terriglobia</taxon>
        <taxon>Bryobacterales</taxon>
        <taxon>Solibacteraceae</taxon>
        <taxon>Candidatus Solibacter</taxon>
    </lineage>
</organism>
<evidence type="ECO:0000256" key="2">
    <source>
        <dbReference type="ARBA" id="ARBA00022723"/>
    </source>
</evidence>
<dbReference type="eggNOG" id="COG5549">
    <property type="taxonomic scope" value="Bacteria"/>
</dbReference>
<dbReference type="GO" id="GO:0031012">
    <property type="term" value="C:extracellular matrix"/>
    <property type="evidence" value="ECO:0007669"/>
    <property type="project" value="InterPro"/>
</dbReference>
<keyword evidence="3" id="KW-0378">Hydrolase</keyword>
<name>Q01Z64_SOLUE</name>
<dbReference type="Pfam" id="PF00413">
    <property type="entry name" value="Peptidase_M10"/>
    <property type="match status" value="1"/>
</dbReference>
<dbReference type="HOGENOM" id="CLU_1516962_0_0_0"/>
<dbReference type="AlphaFoldDB" id="Q01Z64"/>
<dbReference type="STRING" id="234267.Acid_4087"/>
<dbReference type="GO" id="GO:0008270">
    <property type="term" value="F:zinc ion binding"/>
    <property type="evidence" value="ECO:0007669"/>
    <property type="project" value="InterPro"/>
</dbReference>
<feature type="domain" description="Peptidase M10 metallopeptidase" evidence="5">
    <location>
        <begin position="110"/>
        <end position="136"/>
    </location>
</feature>
<dbReference type="SUPFAM" id="SSF55486">
    <property type="entry name" value="Metalloproteases ('zincins'), catalytic domain"/>
    <property type="match status" value="1"/>
</dbReference>
<keyword evidence="4" id="KW-0862">Zinc</keyword>
<keyword evidence="1" id="KW-0645">Protease</keyword>
<sequence precursor="true">MKIGICVLAMTALAGTIPGAEVQYWIAPCANSAETGCKSGDAELAQWAMEAWQAASEGKLKVSRISDKERAAIRIYWATGRDGLYGETRGGDVYVRPDPGQGLTREAVTYLTCVHETGHALGLAHTANFDDIMYNFQYGGDISEYFGRYVRKLERREDIRRYSGISPNDRKRLAAGL</sequence>
<dbReference type="InParanoid" id="Q01Z64"/>
<keyword evidence="2" id="KW-0479">Metal-binding</keyword>
<evidence type="ECO:0000259" key="5">
    <source>
        <dbReference type="Pfam" id="PF00413"/>
    </source>
</evidence>
<dbReference type="GO" id="GO:0004222">
    <property type="term" value="F:metalloendopeptidase activity"/>
    <property type="evidence" value="ECO:0007669"/>
    <property type="project" value="InterPro"/>
</dbReference>
<proteinExistence type="predicted"/>
<accession>Q01Z64</accession>
<evidence type="ECO:0000256" key="4">
    <source>
        <dbReference type="ARBA" id="ARBA00022833"/>
    </source>
</evidence>
<dbReference type="InterPro" id="IPR001818">
    <property type="entry name" value="Pept_M10_metallopeptidase"/>
</dbReference>
<evidence type="ECO:0000256" key="3">
    <source>
        <dbReference type="ARBA" id="ARBA00022801"/>
    </source>
</evidence>
<gene>
    <name evidence="6" type="ordered locus">Acid_4087</name>
</gene>
<protein>
    <recommendedName>
        <fullName evidence="5">Peptidase M10 metallopeptidase domain-containing protein</fullName>
    </recommendedName>
</protein>
<dbReference type="InterPro" id="IPR024079">
    <property type="entry name" value="MetalloPept_cat_dom_sf"/>
</dbReference>
<dbReference type="Gene3D" id="3.40.390.10">
    <property type="entry name" value="Collagenase (Catalytic Domain)"/>
    <property type="match status" value="1"/>
</dbReference>
<dbReference type="EMBL" id="CP000473">
    <property type="protein sequence ID" value="ABJ85051.1"/>
    <property type="molecule type" value="Genomic_DNA"/>
</dbReference>
<dbReference type="KEGG" id="sus:Acid_4087"/>
<dbReference type="GO" id="GO:0006508">
    <property type="term" value="P:proteolysis"/>
    <property type="evidence" value="ECO:0007669"/>
    <property type="project" value="UniProtKB-KW"/>
</dbReference>